<sequence length="32" mass="3591">CISIIVSIEALKEFLNDKKEKKSKDTLAKAAR</sequence>
<organism evidence="1">
    <name type="scientific">marine sediment metagenome</name>
    <dbReference type="NCBI Taxonomy" id="412755"/>
    <lineage>
        <taxon>unclassified sequences</taxon>
        <taxon>metagenomes</taxon>
        <taxon>ecological metagenomes</taxon>
    </lineage>
</organism>
<accession>A0A0F8ZUZ0</accession>
<evidence type="ECO:0000313" key="1">
    <source>
        <dbReference type="EMBL" id="KKK89770.1"/>
    </source>
</evidence>
<proteinExistence type="predicted"/>
<comment type="caution">
    <text evidence="1">The sequence shown here is derived from an EMBL/GenBank/DDBJ whole genome shotgun (WGS) entry which is preliminary data.</text>
</comment>
<dbReference type="EMBL" id="LAZR01049386">
    <property type="protein sequence ID" value="KKK89770.1"/>
    <property type="molecule type" value="Genomic_DNA"/>
</dbReference>
<reference evidence="1" key="1">
    <citation type="journal article" date="2015" name="Nature">
        <title>Complex archaea that bridge the gap between prokaryotes and eukaryotes.</title>
        <authorList>
            <person name="Spang A."/>
            <person name="Saw J.H."/>
            <person name="Jorgensen S.L."/>
            <person name="Zaremba-Niedzwiedzka K."/>
            <person name="Martijn J."/>
            <person name="Lind A.E."/>
            <person name="van Eijk R."/>
            <person name="Schleper C."/>
            <person name="Guy L."/>
            <person name="Ettema T.J."/>
        </authorList>
    </citation>
    <scope>NUCLEOTIDE SEQUENCE</scope>
</reference>
<name>A0A0F8ZUZ0_9ZZZZ</name>
<dbReference type="AlphaFoldDB" id="A0A0F8ZUZ0"/>
<gene>
    <name evidence="1" type="ORF">LCGC14_2729730</name>
</gene>
<protein>
    <submittedName>
        <fullName evidence="1">Uncharacterized protein</fullName>
    </submittedName>
</protein>
<feature type="non-terminal residue" evidence="1">
    <location>
        <position position="1"/>
    </location>
</feature>